<dbReference type="AlphaFoldDB" id="A0A0C2Z3Y6"/>
<keyword evidence="5" id="KW-0687">Ribonucleoprotein</keyword>
<dbReference type="OrthoDB" id="88at2759"/>
<keyword evidence="9" id="KW-1185">Reference proteome</keyword>
<dbReference type="GO" id="GO:0003735">
    <property type="term" value="F:structural constituent of ribosome"/>
    <property type="evidence" value="ECO:0007669"/>
    <property type="project" value="InterPro"/>
</dbReference>
<dbReference type="GO" id="GO:0032543">
    <property type="term" value="P:mitochondrial translation"/>
    <property type="evidence" value="ECO:0007669"/>
    <property type="project" value="InterPro"/>
</dbReference>
<dbReference type="InterPro" id="IPR007741">
    <property type="entry name" value="Ribosomal_mL43/mS25/NADH_DH"/>
</dbReference>
<reference evidence="9" key="2">
    <citation type="submission" date="2015-01" db="EMBL/GenBank/DDBJ databases">
        <title>Evolutionary Origins and Diversification of the Mycorrhizal Mutualists.</title>
        <authorList>
            <consortium name="DOE Joint Genome Institute"/>
            <consortium name="Mycorrhizal Genomics Consortium"/>
            <person name="Kohler A."/>
            <person name="Kuo A."/>
            <person name="Nagy L.G."/>
            <person name="Floudas D."/>
            <person name="Copeland A."/>
            <person name="Barry K.W."/>
            <person name="Cichocki N."/>
            <person name="Veneault-Fourrey C."/>
            <person name="LaButti K."/>
            <person name="Lindquist E.A."/>
            <person name="Lipzen A."/>
            <person name="Lundell T."/>
            <person name="Morin E."/>
            <person name="Murat C."/>
            <person name="Riley R."/>
            <person name="Ohm R."/>
            <person name="Sun H."/>
            <person name="Tunlid A."/>
            <person name="Henrissat B."/>
            <person name="Grigoriev I.V."/>
            <person name="Hibbett D.S."/>
            <person name="Martin F."/>
        </authorList>
    </citation>
    <scope>NUCLEOTIDE SEQUENCE [LARGE SCALE GENOMIC DNA]</scope>
    <source>
        <strain evidence="9">h7</strain>
    </source>
</reference>
<feature type="domain" description="Ribosomal protein/NADH dehydrogenase" evidence="7">
    <location>
        <begin position="33"/>
        <end position="106"/>
    </location>
</feature>
<evidence type="ECO:0000256" key="4">
    <source>
        <dbReference type="ARBA" id="ARBA00023128"/>
    </source>
</evidence>
<dbReference type="EMBL" id="KN831769">
    <property type="protein sequence ID" value="KIM47947.1"/>
    <property type="molecule type" value="Genomic_DNA"/>
</dbReference>
<organism evidence="8 9">
    <name type="scientific">Hebeloma cylindrosporum</name>
    <dbReference type="NCBI Taxonomy" id="76867"/>
    <lineage>
        <taxon>Eukaryota</taxon>
        <taxon>Fungi</taxon>
        <taxon>Dikarya</taxon>
        <taxon>Basidiomycota</taxon>
        <taxon>Agaricomycotina</taxon>
        <taxon>Agaricomycetes</taxon>
        <taxon>Agaricomycetidae</taxon>
        <taxon>Agaricales</taxon>
        <taxon>Agaricineae</taxon>
        <taxon>Hymenogastraceae</taxon>
        <taxon>Hebeloma</taxon>
    </lineage>
</organism>
<keyword evidence="4" id="KW-0496">Mitochondrion</keyword>
<evidence type="ECO:0000313" key="9">
    <source>
        <dbReference type="Proteomes" id="UP000053424"/>
    </source>
</evidence>
<dbReference type="HOGENOM" id="CLU_117700_1_0_1"/>
<evidence type="ECO:0000256" key="6">
    <source>
        <dbReference type="ARBA" id="ARBA00035188"/>
    </source>
</evidence>
<keyword evidence="3" id="KW-0689">Ribosomal protein</keyword>
<reference evidence="8 9" key="1">
    <citation type="submission" date="2014-04" db="EMBL/GenBank/DDBJ databases">
        <authorList>
            <consortium name="DOE Joint Genome Institute"/>
            <person name="Kuo A."/>
            <person name="Gay G."/>
            <person name="Dore J."/>
            <person name="Kohler A."/>
            <person name="Nagy L.G."/>
            <person name="Floudas D."/>
            <person name="Copeland A."/>
            <person name="Barry K.W."/>
            <person name="Cichocki N."/>
            <person name="Veneault-Fourrey C."/>
            <person name="LaButti K."/>
            <person name="Lindquist E.A."/>
            <person name="Lipzen A."/>
            <person name="Lundell T."/>
            <person name="Morin E."/>
            <person name="Murat C."/>
            <person name="Sun H."/>
            <person name="Tunlid A."/>
            <person name="Henrissat B."/>
            <person name="Grigoriev I.V."/>
            <person name="Hibbett D.S."/>
            <person name="Martin F."/>
            <person name="Nordberg H.P."/>
            <person name="Cantor M.N."/>
            <person name="Hua S.X."/>
        </authorList>
    </citation>
    <scope>NUCLEOTIDE SEQUENCE [LARGE SCALE GENOMIC DNA]</scope>
    <source>
        <strain evidence="9">h7</strain>
    </source>
</reference>
<protein>
    <recommendedName>
        <fullName evidence="6">Large ribosomal subunit protein mL43</fullName>
    </recommendedName>
</protein>
<evidence type="ECO:0000256" key="1">
    <source>
        <dbReference type="ARBA" id="ARBA00004173"/>
    </source>
</evidence>
<gene>
    <name evidence="8" type="ORF">M413DRAFT_61538</name>
</gene>
<evidence type="ECO:0000256" key="2">
    <source>
        <dbReference type="ARBA" id="ARBA00006073"/>
    </source>
</evidence>
<comment type="subcellular location">
    <subcellularLocation>
        <location evidence="1">Mitochondrion</location>
    </subcellularLocation>
</comment>
<evidence type="ECO:0000256" key="3">
    <source>
        <dbReference type="ARBA" id="ARBA00022980"/>
    </source>
</evidence>
<sequence length="139" mass="15672">MRPILRAQLRSRPANGHAAFLPAIRKIVFEYCDKWPTSAPTRSFILAHVQALAHANPHVELVLKQRNQKEPIVRGFYVNDRDKVIPLKHLEVTAIQKKVQLLLDASGAQITPLKRRAVESTTESPRGIWSGLDADRPTL</sequence>
<dbReference type="Pfam" id="PF05047">
    <property type="entry name" value="L51_S25_CI-B8"/>
    <property type="match status" value="1"/>
</dbReference>
<dbReference type="PANTHER" id="PTHR21396:SF2">
    <property type="entry name" value="LARGE RIBOSOMAL SUBUNIT PROTEIN ML43"/>
    <property type="match status" value="1"/>
</dbReference>
<comment type="similarity">
    <text evidence="2">Belongs to the mitochondrion-specific ribosomal protein mL43 family.</text>
</comment>
<evidence type="ECO:0000256" key="5">
    <source>
        <dbReference type="ARBA" id="ARBA00023274"/>
    </source>
</evidence>
<dbReference type="InterPro" id="IPR036249">
    <property type="entry name" value="Thioredoxin-like_sf"/>
</dbReference>
<dbReference type="GO" id="GO:0005762">
    <property type="term" value="C:mitochondrial large ribosomal subunit"/>
    <property type="evidence" value="ECO:0007669"/>
    <property type="project" value="TreeGrafter"/>
</dbReference>
<evidence type="ECO:0000259" key="7">
    <source>
        <dbReference type="SMART" id="SM00916"/>
    </source>
</evidence>
<proteinExistence type="inferred from homology"/>
<dbReference type="SUPFAM" id="SSF52833">
    <property type="entry name" value="Thioredoxin-like"/>
    <property type="match status" value="1"/>
</dbReference>
<accession>A0A0C2Z3Y6</accession>
<dbReference type="Proteomes" id="UP000053424">
    <property type="component" value="Unassembled WGS sequence"/>
</dbReference>
<dbReference type="SMART" id="SM00916">
    <property type="entry name" value="L51_S25_CI-B8"/>
    <property type="match status" value="1"/>
</dbReference>
<dbReference type="STRING" id="686832.A0A0C2Z3Y6"/>
<evidence type="ECO:0000313" key="8">
    <source>
        <dbReference type="EMBL" id="KIM47947.1"/>
    </source>
</evidence>
<name>A0A0C2Z3Y6_HEBCY</name>
<dbReference type="InterPro" id="IPR039927">
    <property type="entry name" value="Ribosomal_mL43"/>
</dbReference>
<dbReference type="PANTHER" id="PTHR21396">
    <property type="entry name" value="39S RIBOSOMAL PROTEIN L43"/>
    <property type="match status" value="1"/>
</dbReference>
<dbReference type="Gene3D" id="3.40.30.10">
    <property type="entry name" value="Glutaredoxin"/>
    <property type="match status" value="1"/>
</dbReference>